<comment type="caution">
    <text evidence="2">The sequence shown here is derived from an EMBL/GenBank/DDBJ whole genome shotgun (WGS) entry which is preliminary data.</text>
</comment>
<sequence length="147" mass="16670">MEIDWLSAELLTEGRLIFDTAALVLIWLVQRVIYPVFLYARTEDFRVWHPVYTRRVTYVVMPIMLGQVGVYALAILTDPGIDVVANTFLIAAAWAITFFGAVPLHAALDGEATDHRALSTKLININWWRTGTWTLIWSITVINILVP</sequence>
<gene>
    <name evidence="2" type="ORF">GGR27_001337</name>
</gene>
<evidence type="ECO:0000313" key="2">
    <source>
        <dbReference type="EMBL" id="NJC25838.1"/>
    </source>
</evidence>
<dbReference type="RefSeq" id="WP_168036614.1">
    <property type="nucleotide sequence ID" value="NZ_JAATJH010000002.1"/>
</dbReference>
<feature type="transmembrane region" description="Helical" evidence="1">
    <location>
        <begin position="83"/>
        <end position="106"/>
    </location>
</feature>
<dbReference type="Proteomes" id="UP000770785">
    <property type="component" value="Unassembled WGS sequence"/>
</dbReference>
<feature type="transmembrane region" description="Helical" evidence="1">
    <location>
        <begin position="20"/>
        <end position="40"/>
    </location>
</feature>
<keyword evidence="1" id="KW-1133">Transmembrane helix</keyword>
<evidence type="ECO:0000313" key="3">
    <source>
        <dbReference type="Proteomes" id="UP000770785"/>
    </source>
</evidence>
<proteinExistence type="predicted"/>
<dbReference type="EMBL" id="JAATJH010000002">
    <property type="protein sequence ID" value="NJC25838.1"/>
    <property type="molecule type" value="Genomic_DNA"/>
</dbReference>
<name>A0ABX0X9A6_9BACT</name>
<reference evidence="2 3" key="1">
    <citation type="submission" date="2020-03" db="EMBL/GenBank/DDBJ databases">
        <title>Genomic Encyclopedia of Type Strains, Phase IV (KMG-IV): sequencing the most valuable type-strain genomes for metagenomic binning, comparative biology and taxonomic classification.</title>
        <authorList>
            <person name="Goeker M."/>
        </authorList>
    </citation>
    <scope>NUCLEOTIDE SEQUENCE [LARGE SCALE GENOMIC DNA]</scope>
    <source>
        <strain evidence="2 3">DSM 105096</strain>
    </source>
</reference>
<evidence type="ECO:0000256" key="1">
    <source>
        <dbReference type="SAM" id="Phobius"/>
    </source>
</evidence>
<feature type="transmembrane region" description="Helical" evidence="1">
    <location>
        <begin position="56"/>
        <end position="77"/>
    </location>
</feature>
<organism evidence="2 3">
    <name type="scientific">Neolewinella antarctica</name>
    <dbReference type="NCBI Taxonomy" id="442734"/>
    <lineage>
        <taxon>Bacteria</taxon>
        <taxon>Pseudomonadati</taxon>
        <taxon>Bacteroidota</taxon>
        <taxon>Saprospiria</taxon>
        <taxon>Saprospirales</taxon>
        <taxon>Lewinellaceae</taxon>
        <taxon>Neolewinella</taxon>
    </lineage>
</organism>
<keyword evidence="1" id="KW-0812">Transmembrane</keyword>
<keyword evidence="3" id="KW-1185">Reference proteome</keyword>
<protein>
    <submittedName>
        <fullName evidence="2">Uncharacterized protein</fullName>
    </submittedName>
</protein>
<feature type="transmembrane region" description="Helical" evidence="1">
    <location>
        <begin position="127"/>
        <end position="146"/>
    </location>
</feature>
<accession>A0ABX0X9A6</accession>
<keyword evidence="1" id="KW-0472">Membrane</keyword>